<proteinExistence type="predicted"/>
<sequence>MFRFDTPELFDLTRGSEVAFPLTALRGDNAKVSLRWTEDGADRESSQLVRIS</sequence>
<dbReference type="RefSeq" id="WP_373972853.1">
    <property type="nucleotide sequence ID" value="NZ_JBHDLJ010000013.1"/>
</dbReference>
<evidence type="ECO:0000313" key="1">
    <source>
        <dbReference type="EMBL" id="MFB0835676.1"/>
    </source>
</evidence>
<protein>
    <recommendedName>
        <fullName evidence="3">Sulphur oxidation protein SoxZ domain-containing protein</fullName>
    </recommendedName>
</protein>
<dbReference type="Proteomes" id="UP001575652">
    <property type="component" value="Unassembled WGS sequence"/>
</dbReference>
<name>A0ABV4URX7_9MICC</name>
<evidence type="ECO:0000313" key="2">
    <source>
        <dbReference type="Proteomes" id="UP001575652"/>
    </source>
</evidence>
<gene>
    <name evidence="1" type="ORF">ACETWP_13880</name>
</gene>
<keyword evidence="2" id="KW-1185">Reference proteome</keyword>
<comment type="caution">
    <text evidence="1">The sequence shown here is derived from an EMBL/GenBank/DDBJ whole genome shotgun (WGS) entry which is preliminary data.</text>
</comment>
<organism evidence="1 2">
    <name type="scientific">Arthrobacter halodurans</name>
    <dbReference type="NCBI Taxonomy" id="516699"/>
    <lineage>
        <taxon>Bacteria</taxon>
        <taxon>Bacillati</taxon>
        <taxon>Actinomycetota</taxon>
        <taxon>Actinomycetes</taxon>
        <taxon>Micrococcales</taxon>
        <taxon>Micrococcaceae</taxon>
        <taxon>Arthrobacter</taxon>
    </lineage>
</organism>
<reference evidence="1 2" key="1">
    <citation type="submission" date="2024-09" db="EMBL/GenBank/DDBJ databases">
        <authorList>
            <person name="Salinas-Garcia M.A."/>
            <person name="Prieme A."/>
        </authorList>
    </citation>
    <scope>NUCLEOTIDE SEQUENCE [LARGE SCALE GENOMIC DNA]</scope>
    <source>
        <strain evidence="1 2">DSM 21081</strain>
    </source>
</reference>
<evidence type="ECO:0008006" key="3">
    <source>
        <dbReference type="Google" id="ProtNLM"/>
    </source>
</evidence>
<dbReference type="EMBL" id="JBHDLJ010000013">
    <property type="protein sequence ID" value="MFB0835676.1"/>
    <property type="molecule type" value="Genomic_DNA"/>
</dbReference>
<accession>A0ABV4URX7</accession>